<organism evidence="1 2">
    <name type="scientific">Sipha flava</name>
    <name type="common">yellow sugarcane aphid</name>
    <dbReference type="NCBI Taxonomy" id="143950"/>
    <lineage>
        <taxon>Eukaryota</taxon>
        <taxon>Metazoa</taxon>
        <taxon>Ecdysozoa</taxon>
        <taxon>Arthropoda</taxon>
        <taxon>Hexapoda</taxon>
        <taxon>Insecta</taxon>
        <taxon>Pterygota</taxon>
        <taxon>Neoptera</taxon>
        <taxon>Paraneoptera</taxon>
        <taxon>Hemiptera</taxon>
        <taxon>Sternorrhyncha</taxon>
        <taxon>Aphidomorpha</taxon>
        <taxon>Aphidoidea</taxon>
        <taxon>Aphididae</taxon>
        <taxon>Sipha</taxon>
    </lineage>
</organism>
<name>A0A8B8FS41_9HEMI</name>
<evidence type="ECO:0000313" key="1">
    <source>
        <dbReference type="Proteomes" id="UP000694846"/>
    </source>
</evidence>
<reference evidence="2" key="1">
    <citation type="submission" date="2025-08" db="UniProtKB">
        <authorList>
            <consortium name="RefSeq"/>
        </authorList>
    </citation>
    <scope>IDENTIFICATION</scope>
    <source>
        <tissue evidence="2">Whole body</tissue>
    </source>
</reference>
<dbReference type="AlphaFoldDB" id="A0A8B8FS41"/>
<gene>
    <name evidence="2" type="primary">LOC112685800</name>
</gene>
<dbReference type="RefSeq" id="XP_025413587.1">
    <property type="nucleotide sequence ID" value="XM_025557802.1"/>
</dbReference>
<dbReference type="PANTHER" id="PTHR16797">
    <property type="entry name" value="FACTOR VIII-ASSOCIATED GENE 1"/>
    <property type="match status" value="1"/>
</dbReference>
<sequence>MSILIVSKMANFNNPEEIIHHYKFILNKTKKKLFRKLNTLEPSDQFAKLANSCQKNDKHSYAALCWQAVAKCEESMGHNCEQALAHQKAACQFFSEFKKTESSGFISPYNEHLHAGLSEMCHAEDSWQGSLFENIIKTSIRLETAESLVHLGKLDDAAFIGNSLIDVPHESQTLKLVVLEQVTSNQILSEDYEGALLTFTEIANIISCTDNNTIGIYNDILLRCEISRVFLLLILKHTRQKMPSDLASVLEKYMWINGNFDSPVSYISDVIFRLLHSLVKSYQLGETTCLGTIESNFTPHLTPEQRHLLAVLINTMT</sequence>
<dbReference type="InterPro" id="IPR039494">
    <property type="entry name" value="F8A"/>
</dbReference>
<keyword evidence="1" id="KW-1185">Reference proteome</keyword>
<evidence type="ECO:0000313" key="2">
    <source>
        <dbReference type="RefSeq" id="XP_025413587.1"/>
    </source>
</evidence>
<accession>A0A8B8FS41</accession>
<dbReference type="GO" id="GO:0005769">
    <property type="term" value="C:early endosome"/>
    <property type="evidence" value="ECO:0007669"/>
    <property type="project" value="TreeGrafter"/>
</dbReference>
<dbReference type="GO" id="GO:0099518">
    <property type="term" value="P:vesicle cytoskeletal trafficking"/>
    <property type="evidence" value="ECO:0007669"/>
    <property type="project" value="TreeGrafter"/>
</dbReference>
<dbReference type="PANTHER" id="PTHR16797:SF4">
    <property type="entry name" value="40-KDA HUNTINGTIN-ASSOCIATED PROTEIN"/>
    <property type="match status" value="1"/>
</dbReference>
<dbReference type="OrthoDB" id="10249246at2759"/>
<dbReference type="GeneID" id="112685800"/>
<proteinExistence type="predicted"/>
<protein>
    <submittedName>
        <fullName evidence="2">Factor VIII intron 22 protein-like isoform X1</fullName>
    </submittedName>
</protein>
<dbReference type="Proteomes" id="UP000694846">
    <property type="component" value="Unplaced"/>
</dbReference>